<dbReference type="InterPro" id="IPR023358">
    <property type="entry name" value="Peptidase_M18_dom2"/>
</dbReference>
<dbReference type="EMBL" id="RAYQ01000013">
    <property type="protein sequence ID" value="RKI90707.1"/>
    <property type="molecule type" value="Genomic_DNA"/>
</dbReference>
<dbReference type="Proteomes" id="UP000280696">
    <property type="component" value="Unassembled WGS sequence"/>
</dbReference>
<dbReference type="SUPFAM" id="SSF101821">
    <property type="entry name" value="Aminopeptidase/glucanase lid domain"/>
    <property type="match status" value="1"/>
</dbReference>
<accession>A0A3A9AH41</accession>
<dbReference type="GO" id="GO:0008237">
    <property type="term" value="F:metallopeptidase activity"/>
    <property type="evidence" value="ECO:0007669"/>
    <property type="project" value="UniProtKB-KW"/>
</dbReference>
<keyword evidence="4 9" id="KW-0645">Protease</keyword>
<proteinExistence type="inferred from homology"/>
<comment type="similarity">
    <text evidence="2 9">Belongs to the peptidase M18 family.</text>
</comment>
<dbReference type="Pfam" id="PF02127">
    <property type="entry name" value="Peptidase_M18"/>
    <property type="match status" value="1"/>
</dbReference>
<keyword evidence="7 9" id="KW-0862">Zinc</keyword>
<dbReference type="GO" id="GO:0005737">
    <property type="term" value="C:cytoplasm"/>
    <property type="evidence" value="ECO:0007669"/>
    <property type="project" value="UniProtKB-ARBA"/>
</dbReference>
<name>A0A3A9AH41_9FIRM</name>
<evidence type="ECO:0000256" key="9">
    <source>
        <dbReference type="RuleBase" id="RU004386"/>
    </source>
</evidence>
<protein>
    <recommendedName>
        <fullName evidence="10">M18 family aminopeptidase</fullName>
        <ecNumber evidence="10">3.4.11.-</ecNumber>
    </recommendedName>
</protein>
<evidence type="ECO:0000256" key="8">
    <source>
        <dbReference type="ARBA" id="ARBA00023049"/>
    </source>
</evidence>
<keyword evidence="8 9" id="KW-0482">Metalloprotease</keyword>
<dbReference type="SUPFAM" id="SSF53187">
    <property type="entry name" value="Zn-dependent exopeptidases"/>
    <property type="match status" value="1"/>
</dbReference>
<evidence type="ECO:0000256" key="2">
    <source>
        <dbReference type="ARBA" id="ARBA00008290"/>
    </source>
</evidence>
<dbReference type="PANTHER" id="PTHR28570:SF2">
    <property type="entry name" value="M18 FAMILY AMINOPEPTIDASE 1-RELATED"/>
    <property type="match status" value="1"/>
</dbReference>
<keyword evidence="12" id="KW-1185">Reference proteome</keyword>
<reference evidence="11 12" key="1">
    <citation type="submission" date="2018-09" db="EMBL/GenBank/DDBJ databases">
        <title>Murine metabolic-syndrome-specific gut microbial biobank.</title>
        <authorList>
            <person name="Liu C."/>
        </authorList>
    </citation>
    <scope>NUCLEOTIDE SEQUENCE [LARGE SCALE GENOMIC DNA]</scope>
    <source>
        <strain evidence="11 12">0.1xD8-82</strain>
    </source>
</reference>
<evidence type="ECO:0000313" key="12">
    <source>
        <dbReference type="Proteomes" id="UP000280696"/>
    </source>
</evidence>
<dbReference type="GO" id="GO:0006508">
    <property type="term" value="P:proteolysis"/>
    <property type="evidence" value="ECO:0007669"/>
    <property type="project" value="UniProtKB-KW"/>
</dbReference>
<evidence type="ECO:0000256" key="10">
    <source>
        <dbReference type="RuleBase" id="RU004387"/>
    </source>
</evidence>
<sequence>MEKKNTWETYNESQLRETDVFADQYRSFLDAAKTERECVDYVVNAAEEKGYRELQTVIKEGGSLKKGDKVYAVWMNKSVAMFRIGEKPMAEGMNILGAHIDSPRLDVKQNPLYEDEGFAYLDTHYYGGVKKYQWVTIPLSLHGVIVKKDGTTVELNIGENEDDPVFFISDLLIHLAQEQLEKKASKVIEGEALDIIVGNRPIVLGKEDGSGQEDCGCENAGYKADDVSNEKKDKERARDAVKKGILDILKKNYGVEEEDFLSAELEVVPAGKAREAGLDRSMLLAYGQDDRVCAYTSLRAMLEVEETDRTACCLLVDKEEIGSVGATGMQSRFFENMVAEVMNLTGEYSELNVRRCLASSCMLSSDVSSAYDPSFASSFDKKNVAYLGGGMVFNKFTGARGKSGSNDANAEYLAHIRKIFEEENINFQTAELGRVDLGGGGTIAYILALYGMNVIDCGVAVLNMHAPWEATSKADVFETKRGYEAFLKGACL</sequence>
<dbReference type="InterPro" id="IPR001948">
    <property type="entry name" value="Peptidase_M18"/>
</dbReference>
<dbReference type="PRINTS" id="PR00932">
    <property type="entry name" value="AMINO1PTASE"/>
</dbReference>
<keyword evidence="6 9" id="KW-0378">Hydrolase</keyword>
<evidence type="ECO:0000256" key="1">
    <source>
        <dbReference type="ARBA" id="ARBA00001947"/>
    </source>
</evidence>
<evidence type="ECO:0000256" key="6">
    <source>
        <dbReference type="ARBA" id="ARBA00022801"/>
    </source>
</evidence>
<dbReference type="OrthoDB" id="89722at2"/>
<keyword evidence="3 9" id="KW-0031">Aminopeptidase</keyword>
<dbReference type="EC" id="3.4.11.-" evidence="10"/>
<dbReference type="RefSeq" id="WP_120470463.1">
    <property type="nucleotide sequence ID" value="NZ_RAYQ01000013.1"/>
</dbReference>
<dbReference type="PANTHER" id="PTHR28570">
    <property type="entry name" value="ASPARTYL AMINOPEPTIDASE"/>
    <property type="match status" value="1"/>
</dbReference>
<evidence type="ECO:0000313" key="11">
    <source>
        <dbReference type="EMBL" id="RKI90707.1"/>
    </source>
</evidence>
<dbReference type="Gene3D" id="3.40.630.10">
    <property type="entry name" value="Zn peptidases"/>
    <property type="match status" value="1"/>
</dbReference>
<evidence type="ECO:0000256" key="3">
    <source>
        <dbReference type="ARBA" id="ARBA00022438"/>
    </source>
</evidence>
<dbReference type="GO" id="GO:0008270">
    <property type="term" value="F:zinc ion binding"/>
    <property type="evidence" value="ECO:0007669"/>
    <property type="project" value="InterPro"/>
</dbReference>
<comment type="caution">
    <text evidence="11">The sequence shown here is derived from an EMBL/GenBank/DDBJ whole genome shotgun (WGS) entry which is preliminary data.</text>
</comment>
<evidence type="ECO:0000256" key="5">
    <source>
        <dbReference type="ARBA" id="ARBA00022723"/>
    </source>
</evidence>
<dbReference type="GO" id="GO:0004177">
    <property type="term" value="F:aminopeptidase activity"/>
    <property type="evidence" value="ECO:0007669"/>
    <property type="project" value="UniProtKB-KW"/>
</dbReference>
<organism evidence="11 12">
    <name type="scientific">Parablautia intestinalis</name>
    <dbReference type="NCBI Taxonomy" id="2320100"/>
    <lineage>
        <taxon>Bacteria</taxon>
        <taxon>Bacillati</taxon>
        <taxon>Bacillota</taxon>
        <taxon>Clostridia</taxon>
        <taxon>Lachnospirales</taxon>
        <taxon>Lachnospiraceae</taxon>
        <taxon>Parablautia</taxon>
    </lineage>
</organism>
<evidence type="ECO:0000256" key="4">
    <source>
        <dbReference type="ARBA" id="ARBA00022670"/>
    </source>
</evidence>
<gene>
    <name evidence="11" type="ORF">D7V94_13065</name>
</gene>
<comment type="cofactor">
    <cofactor evidence="1 10">
        <name>Zn(2+)</name>
        <dbReference type="ChEBI" id="CHEBI:29105"/>
    </cofactor>
</comment>
<keyword evidence="5 9" id="KW-0479">Metal-binding</keyword>
<dbReference type="AlphaFoldDB" id="A0A3A9AH41"/>
<dbReference type="Gene3D" id="2.30.250.10">
    <property type="entry name" value="Aminopeptidase i, Domain 2"/>
    <property type="match status" value="1"/>
</dbReference>
<dbReference type="NCBIfam" id="NF002600">
    <property type="entry name" value="PRK02256.1"/>
    <property type="match status" value="1"/>
</dbReference>
<evidence type="ECO:0000256" key="7">
    <source>
        <dbReference type="ARBA" id="ARBA00022833"/>
    </source>
</evidence>